<evidence type="ECO:0000256" key="1">
    <source>
        <dbReference type="SAM" id="MobiDB-lite"/>
    </source>
</evidence>
<evidence type="ECO:0000256" key="2">
    <source>
        <dbReference type="SAM" id="SignalP"/>
    </source>
</evidence>
<evidence type="ECO:0000313" key="3">
    <source>
        <dbReference type="EMBL" id="SCZ61960.1"/>
    </source>
</evidence>
<organism evidence="3 4">
    <name type="scientific">Thiohalomonas denitrificans</name>
    <dbReference type="NCBI Taxonomy" id="415747"/>
    <lineage>
        <taxon>Bacteria</taxon>
        <taxon>Pseudomonadati</taxon>
        <taxon>Pseudomonadota</taxon>
        <taxon>Gammaproteobacteria</taxon>
        <taxon>Thiohalomonadales</taxon>
        <taxon>Thiohalomonadaceae</taxon>
        <taxon>Thiohalomonas</taxon>
    </lineage>
</organism>
<dbReference type="Proteomes" id="UP000199648">
    <property type="component" value="Unassembled WGS sequence"/>
</dbReference>
<keyword evidence="4" id="KW-1185">Reference proteome</keyword>
<protein>
    <recommendedName>
        <fullName evidence="5">DUF4124 domain-containing protein</fullName>
    </recommendedName>
</protein>
<dbReference type="STRING" id="415747.SAMN03097708_02237"/>
<dbReference type="AlphaFoldDB" id="A0A1G5QK80"/>
<gene>
    <name evidence="3" type="ORF">SAMN03097708_02237</name>
</gene>
<feature type="signal peptide" evidence="2">
    <location>
        <begin position="1"/>
        <end position="23"/>
    </location>
</feature>
<dbReference type="OrthoDB" id="7064973at2"/>
<name>A0A1G5QK80_9GAMM</name>
<dbReference type="RefSeq" id="WP_092996878.1">
    <property type="nucleotide sequence ID" value="NZ_FMWD01000006.1"/>
</dbReference>
<evidence type="ECO:0000313" key="4">
    <source>
        <dbReference type="Proteomes" id="UP000199648"/>
    </source>
</evidence>
<accession>A0A1G5QK80</accession>
<sequence length="210" mass="24182">MIPKNLTLLAAGLLLTAVQTAAAIECWTNSDGFRECGNVVPPEYAQDQVNTLNNRGLTVEVKERAKSREELAEERRRNAEAEHRRASEEARRARQENHDRVLLSTFTTEEELIASGNRKTAAIEATIDVTRRSMDNTRKSLQKHEERATRLDQANRPIPESLQQDIISLKRQIADKQAHIDSKEAEKAALQRQNQEDLERFRYLKSRRRR</sequence>
<proteinExistence type="predicted"/>
<feature type="region of interest" description="Disordered" evidence="1">
    <location>
        <begin position="65"/>
        <end position="96"/>
    </location>
</feature>
<evidence type="ECO:0008006" key="5">
    <source>
        <dbReference type="Google" id="ProtNLM"/>
    </source>
</evidence>
<feature type="region of interest" description="Disordered" evidence="1">
    <location>
        <begin position="134"/>
        <end position="159"/>
    </location>
</feature>
<feature type="chain" id="PRO_5011666160" description="DUF4124 domain-containing protein" evidence="2">
    <location>
        <begin position="24"/>
        <end position="210"/>
    </location>
</feature>
<feature type="compositionally biased region" description="Basic and acidic residues" evidence="1">
    <location>
        <begin position="180"/>
        <end position="202"/>
    </location>
</feature>
<reference evidence="3 4" key="1">
    <citation type="submission" date="2016-10" db="EMBL/GenBank/DDBJ databases">
        <authorList>
            <person name="de Groot N.N."/>
        </authorList>
    </citation>
    <scope>NUCLEOTIDE SEQUENCE [LARGE SCALE GENOMIC DNA]</scope>
    <source>
        <strain evidence="3 4">HLD2</strain>
    </source>
</reference>
<feature type="region of interest" description="Disordered" evidence="1">
    <location>
        <begin position="180"/>
        <end position="210"/>
    </location>
</feature>
<feature type="compositionally biased region" description="Basic and acidic residues" evidence="1">
    <location>
        <begin position="134"/>
        <end position="150"/>
    </location>
</feature>
<keyword evidence="2" id="KW-0732">Signal</keyword>
<dbReference type="EMBL" id="FMWD01000006">
    <property type="protein sequence ID" value="SCZ61960.1"/>
    <property type="molecule type" value="Genomic_DNA"/>
</dbReference>